<comment type="caution">
    <text evidence="2">The sequence shown here is derived from an EMBL/GenBank/DDBJ whole genome shotgun (WGS) entry which is preliminary data.</text>
</comment>
<keyword evidence="3" id="KW-1185">Reference proteome</keyword>
<evidence type="ECO:0000313" key="2">
    <source>
        <dbReference type="EMBL" id="KAJ6255798.1"/>
    </source>
</evidence>
<gene>
    <name evidence="2" type="ORF">Dda_9479</name>
</gene>
<dbReference type="EMBL" id="JAQGDS010000020">
    <property type="protein sequence ID" value="KAJ6255798.1"/>
    <property type="molecule type" value="Genomic_DNA"/>
</dbReference>
<organism evidence="2 3">
    <name type="scientific">Drechslerella dactyloides</name>
    <name type="common">Nematode-trapping fungus</name>
    <name type="synonym">Arthrobotrys dactyloides</name>
    <dbReference type="NCBI Taxonomy" id="74499"/>
    <lineage>
        <taxon>Eukaryota</taxon>
        <taxon>Fungi</taxon>
        <taxon>Dikarya</taxon>
        <taxon>Ascomycota</taxon>
        <taxon>Pezizomycotina</taxon>
        <taxon>Orbiliomycetes</taxon>
        <taxon>Orbiliales</taxon>
        <taxon>Orbiliaceae</taxon>
        <taxon>Drechslerella</taxon>
    </lineage>
</organism>
<dbReference type="AlphaFoldDB" id="A0AAD6IP89"/>
<proteinExistence type="predicted"/>
<reference evidence="2" key="1">
    <citation type="submission" date="2023-01" db="EMBL/GenBank/DDBJ databases">
        <title>The chitinases involved in constricting ring structure development in the nematode-trapping fungus Drechslerella dactyloides.</title>
        <authorList>
            <person name="Wang R."/>
            <person name="Zhang L."/>
            <person name="Tang P."/>
            <person name="Li S."/>
            <person name="Liang L."/>
        </authorList>
    </citation>
    <scope>NUCLEOTIDE SEQUENCE</scope>
    <source>
        <strain evidence="2">YMF1.00031</strain>
    </source>
</reference>
<evidence type="ECO:0000313" key="3">
    <source>
        <dbReference type="Proteomes" id="UP001221413"/>
    </source>
</evidence>
<feature type="compositionally biased region" description="Low complexity" evidence="1">
    <location>
        <begin position="212"/>
        <end position="230"/>
    </location>
</feature>
<sequence length="252" mass="25965">MTSYPVLEVIVAPALIRELANATVSGFEPCGQGKYCVNNPIPGLRSCGTWFGMSNYCCLAVVSTGSGDEDTGVQPCGAVPEIQGKTIDEIGEPSFNATTTCPSGSVDLTTFEDGMKSCCPGNPRSLLSFFRPNQDFGDAYFVNLYCGDYTITSLVPEGLPPTETPGQPSPTSEATSAPEATSIGARSSSTSTRSSRGVSSSAPTSEQPPPSTSTTGQSQPNSGSGWRGPGSSRIASLVMGSAIFALFVGAQL</sequence>
<accession>A0AAD6IP89</accession>
<name>A0AAD6IP89_DREDA</name>
<evidence type="ECO:0000256" key="1">
    <source>
        <dbReference type="SAM" id="MobiDB-lite"/>
    </source>
</evidence>
<dbReference type="Proteomes" id="UP001221413">
    <property type="component" value="Unassembled WGS sequence"/>
</dbReference>
<protein>
    <submittedName>
        <fullName evidence="2">Uncharacterized protein</fullName>
    </submittedName>
</protein>
<feature type="compositionally biased region" description="Polar residues" evidence="1">
    <location>
        <begin position="164"/>
        <end position="179"/>
    </location>
</feature>
<feature type="compositionally biased region" description="Low complexity" evidence="1">
    <location>
        <begin position="180"/>
        <end position="205"/>
    </location>
</feature>
<feature type="region of interest" description="Disordered" evidence="1">
    <location>
        <begin position="156"/>
        <end position="230"/>
    </location>
</feature>